<dbReference type="PANTHER" id="PTHR21660">
    <property type="entry name" value="THIOESTERASE SUPERFAMILY MEMBER-RELATED"/>
    <property type="match status" value="1"/>
</dbReference>
<dbReference type="Proteomes" id="UP000605970">
    <property type="component" value="Unassembled WGS sequence"/>
</dbReference>
<dbReference type="InterPro" id="IPR039298">
    <property type="entry name" value="ACOT13"/>
</dbReference>
<dbReference type="GO" id="GO:0047617">
    <property type="term" value="F:fatty acyl-CoA hydrolase activity"/>
    <property type="evidence" value="ECO:0007669"/>
    <property type="project" value="InterPro"/>
</dbReference>
<keyword evidence="4" id="KW-1185">Reference proteome</keyword>
<dbReference type="Gene3D" id="3.10.129.10">
    <property type="entry name" value="Hotdog Thioesterase"/>
    <property type="match status" value="1"/>
</dbReference>
<dbReference type="AlphaFoldDB" id="A0A8S9ZE60"/>
<evidence type="ECO:0000313" key="3">
    <source>
        <dbReference type="EMBL" id="KAF7630019.1"/>
    </source>
</evidence>
<dbReference type="PANTHER" id="PTHR21660:SF59">
    <property type="entry name" value="THIOESTERASE DOMAIN-CONTAINING PROTEIN"/>
    <property type="match status" value="1"/>
</dbReference>
<comment type="caution">
    <text evidence="3">The sequence shown here is derived from an EMBL/GenBank/DDBJ whole genome shotgun (WGS) entry which is preliminary data.</text>
</comment>
<feature type="domain" description="Thioesterase" evidence="2">
    <location>
        <begin position="2"/>
        <end position="69"/>
    </location>
</feature>
<sequence length="88" mass="9489">MTATLIDIVTTTALIATPQGRPGVSIDLTINYLAPAKLGETIIIDAWVNKLGKTLGYTSANIYRKSDNTKIVTALHTKAFPIGYNKLI</sequence>
<evidence type="ECO:0000256" key="1">
    <source>
        <dbReference type="ARBA" id="ARBA00008324"/>
    </source>
</evidence>
<comment type="similarity">
    <text evidence="1">Belongs to the thioesterase PaaI family.</text>
</comment>
<dbReference type="CDD" id="cd03443">
    <property type="entry name" value="PaaI_thioesterase"/>
    <property type="match status" value="1"/>
</dbReference>
<dbReference type="InterPro" id="IPR006683">
    <property type="entry name" value="Thioestr_dom"/>
</dbReference>
<dbReference type="InterPro" id="IPR029069">
    <property type="entry name" value="HotDog_dom_sf"/>
</dbReference>
<organism evidence="3 4">
    <name type="scientific">Meloidogyne graminicola</name>
    <dbReference type="NCBI Taxonomy" id="189291"/>
    <lineage>
        <taxon>Eukaryota</taxon>
        <taxon>Metazoa</taxon>
        <taxon>Ecdysozoa</taxon>
        <taxon>Nematoda</taxon>
        <taxon>Chromadorea</taxon>
        <taxon>Rhabditida</taxon>
        <taxon>Tylenchina</taxon>
        <taxon>Tylenchomorpha</taxon>
        <taxon>Tylenchoidea</taxon>
        <taxon>Meloidogynidae</taxon>
        <taxon>Meloidogyninae</taxon>
        <taxon>Meloidogyne</taxon>
    </lineage>
</organism>
<protein>
    <submittedName>
        <fullName evidence="3">4HBT domain-containing protein</fullName>
    </submittedName>
</protein>
<dbReference type="SUPFAM" id="SSF54637">
    <property type="entry name" value="Thioesterase/thiol ester dehydrase-isomerase"/>
    <property type="match status" value="1"/>
</dbReference>
<dbReference type="Pfam" id="PF03061">
    <property type="entry name" value="4HBT"/>
    <property type="match status" value="1"/>
</dbReference>
<proteinExistence type="inferred from homology"/>
<accession>A0A8S9ZE60</accession>
<dbReference type="OrthoDB" id="46529at2759"/>
<evidence type="ECO:0000259" key="2">
    <source>
        <dbReference type="Pfam" id="PF03061"/>
    </source>
</evidence>
<evidence type="ECO:0000313" key="4">
    <source>
        <dbReference type="Proteomes" id="UP000605970"/>
    </source>
</evidence>
<reference evidence="3" key="1">
    <citation type="journal article" date="2020" name="Ecol. Evol.">
        <title>Genome structure and content of the rice root-knot nematode (Meloidogyne graminicola).</title>
        <authorList>
            <person name="Phan N.T."/>
            <person name="Danchin E.G.J."/>
            <person name="Klopp C."/>
            <person name="Perfus-Barbeoch L."/>
            <person name="Kozlowski D.K."/>
            <person name="Koutsovoulos G.D."/>
            <person name="Lopez-Roques C."/>
            <person name="Bouchez O."/>
            <person name="Zahm M."/>
            <person name="Besnard G."/>
            <person name="Bellafiore S."/>
        </authorList>
    </citation>
    <scope>NUCLEOTIDE SEQUENCE</scope>
    <source>
        <strain evidence="3">VN-18</strain>
    </source>
</reference>
<dbReference type="EMBL" id="JABEBT010000132">
    <property type="protein sequence ID" value="KAF7630019.1"/>
    <property type="molecule type" value="Genomic_DNA"/>
</dbReference>
<name>A0A8S9ZE60_9BILA</name>
<gene>
    <name evidence="3" type="ORF">Mgra_00009002</name>
</gene>